<reference evidence="2 3" key="1">
    <citation type="submission" date="2023-07" db="EMBL/GenBank/DDBJ databases">
        <title>Genomic Encyclopedia of Type Strains, Phase IV (KMG-IV): sequencing the most valuable type-strain genomes for metagenomic binning, comparative biology and taxonomic classification.</title>
        <authorList>
            <person name="Goeker M."/>
        </authorList>
    </citation>
    <scope>NUCLEOTIDE SEQUENCE [LARGE SCALE GENOMIC DNA]</scope>
    <source>
        <strain evidence="2 3">DSM 29005</strain>
    </source>
</reference>
<keyword evidence="1" id="KW-0812">Transmembrane</keyword>
<proteinExistence type="predicted"/>
<keyword evidence="3" id="KW-1185">Reference proteome</keyword>
<feature type="transmembrane region" description="Helical" evidence="1">
    <location>
        <begin position="68"/>
        <end position="87"/>
    </location>
</feature>
<keyword evidence="1" id="KW-1133">Transmembrane helix</keyword>
<comment type="caution">
    <text evidence="2">The sequence shown here is derived from an EMBL/GenBank/DDBJ whole genome shotgun (WGS) entry which is preliminary data.</text>
</comment>
<name>A0ABT9ZL98_9BACI</name>
<dbReference type="EMBL" id="JAUSUD010000023">
    <property type="protein sequence ID" value="MDQ0232669.1"/>
    <property type="molecule type" value="Genomic_DNA"/>
</dbReference>
<feature type="transmembrane region" description="Helical" evidence="1">
    <location>
        <begin position="36"/>
        <end position="56"/>
    </location>
</feature>
<accession>A0ABT9ZL98</accession>
<keyword evidence="1" id="KW-0472">Membrane</keyword>
<feature type="transmembrane region" description="Helical" evidence="1">
    <location>
        <begin position="93"/>
        <end position="113"/>
    </location>
</feature>
<gene>
    <name evidence="2" type="ORF">J2S19_003991</name>
</gene>
<organism evidence="2 3">
    <name type="scientific">Metabacillus malikii</name>
    <dbReference type="NCBI Taxonomy" id="1504265"/>
    <lineage>
        <taxon>Bacteria</taxon>
        <taxon>Bacillati</taxon>
        <taxon>Bacillota</taxon>
        <taxon>Bacilli</taxon>
        <taxon>Bacillales</taxon>
        <taxon>Bacillaceae</taxon>
        <taxon>Metabacillus</taxon>
    </lineage>
</organism>
<evidence type="ECO:0000313" key="3">
    <source>
        <dbReference type="Proteomes" id="UP001234495"/>
    </source>
</evidence>
<protein>
    <submittedName>
        <fullName evidence="2">Uncharacterized protein</fullName>
    </submittedName>
</protein>
<evidence type="ECO:0000256" key="1">
    <source>
        <dbReference type="SAM" id="Phobius"/>
    </source>
</evidence>
<dbReference type="Proteomes" id="UP001234495">
    <property type="component" value="Unassembled WGS sequence"/>
</dbReference>
<feature type="transmembrane region" description="Helical" evidence="1">
    <location>
        <begin position="12"/>
        <end position="30"/>
    </location>
</feature>
<evidence type="ECO:0000313" key="2">
    <source>
        <dbReference type="EMBL" id="MDQ0232669.1"/>
    </source>
</evidence>
<dbReference type="RefSeq" id="WP_307344870.1">
    <property type="nucleotide sequence ID" value="NZ_JAUSUD010000023.1"/>
</dbReference>
<feature type="transmembrane region" description="Helical" evidence="1">
    <location>
        <begin position="134"/>
        <end position="157"/>
    </location>
</feature>
<sequence>MRKGRIPILDTNIVYVALFCIIIAPLMGAVTESLKIFLGNLLTLPFVFLLLYILWLKYGYSGVYLNSINVFVMLTMWSVYGAVPLFSFIWGHWVGWLTILFHLGTFMVGFINREKLILGLNGKSTKGDNEPNPFILYYILGILILGIVGTIILHVTLVTSTDAVYFFGFIYLLSYCFYAISPAFLVHPDRALELGVISQRHYDEYN</sequence>
<feature type="transmembrane region" description="Helical" evidence="1">
    <location>
        <begin position="163"/>
        <end position="186"/>
    </location>
</feature>